<feature type="signal peptide" evidence="1">
    <location>
        <begin position="1"/>
        <end position="21"/>
    </location>
</feature>
<accession>A0A6P8YGG0</accession>
<feature type="chain" id="PRO_5028204820" evidence="1">
    <location>
        <begin position="22"/>
        <end position="285"/>
    </location>
</feature>
<dbReference type="RefSeq" id="XP_034238828.1">
    <property type="nucleotide sequence ID" value="XM_034382937.1"/>
</dbReference>
<evidence type="ECO:0000259" key="2">
    <source>
        <dbReference type="PROSITE" id="PS50940"/>
    </source>
</evidence>
<dbReference type="SMART" id="SM00494">
    <property type="entry name" value="ChtBD2"/>
    <property type="match status" value="1"/>
</dbReference>
<dbReference type="Proteomes" id="UP000515158">
    <property type="component" value="Unplaced"/>
</dbReference>
<dbReference type="AlphaFoldDB" id="A0A6P8YGG0"/>
<sequence>MSRQAVLLGLLALVAAARCQADVEVPAEESLEARPLGGLLQALVNNPVCQGRATSCSADCTSLVKCAYVTDVWQYVVTSKCPAATPYCTLEGNAASCTATPPSSGATCNPAPPDPIPANAYNCSADGYWPDLTSCTRYYLCVGNNAYRFDCSAFPGTVYDQRTTHCVPKSRGTCYTLHCTDPKPNKPVQYQVYTPAPWIYAVCTSKDASKALVGTCGDQRLTMDQSGVCVERCDQEGRFSQLGAAAGGNGFVDCVALSSSKLSAPTPGVCPTGTTFSEAQGQCVV</sequence>
<dbReference type="GO" id="GO:0008061">
    <property type="term" value="F:chitin binding"/>
    <property type="evidence" value="ECO:0007669"/>
    <property type="project" value="InterPro"/>
</dbReference>
<dbReference type="OrthoDB" id="6020543at2759"/>
<keyword evidence="3" id="KW-1185">Reference proteome</keyword>
<dbReference type="SUPFAM" id="SSF57625">
    <property type="entry name" value="Invertebrate chitin-binding proteins"/>
    <property type="match status" value="1"/>
</dbReference>
<protein>
    <submittedName>
        <fullName evidence="4">Uncharacterized protein LOC117643823 isoform X2</fullName>
    </submittedName>
</protein>
<reference evidence="4" key="1">
    <citation type="submission" date="2025-08" db="UniProtKB">
        <authorList>
            <consortium name="RefSeq"/>
        </authorList>
    </citation>
    <scope>IDENTIFICATION</scope>
    <source>
        <tissue evidence="4">Total insect</tissue>
    </source>
</reference>
<name>A0A6P8YGG0_THRPL</name>
<gene>
    <name evidence="4" type="primary">LOC117643823</name>
</gene>
<dbReference type="InterPro" id="IPR036508">
    <property type="entry name" value="Chitin-bd_dom_sf"/>
</dbReference>
<dbReference type="GeneID" id="117643823"/>
<evidence type="ECO:0000313" key="3">
    <source>
        <dbReference type="Proteomes" id="UP000515158"/>
    </source>
</evidence>
<dbReference type="GO" id="GO:0005576">
    <property type="term" value="C:extracellular region"/>
    <property type="evidence" value="ECO:0007669"/>
    <property type="project" value="InterPro"/>
</dbReference>
<feature type="domain" description="Chitin-binding type-2" evidence="2">
    <location>
        <begin position="120"/>
        <end position="176"/>
    </location>
</feature>
<dbReference type="InterPro" id="IPR002557">
    <property type="entry name" value="Chitin-bd_dom"/>
</dbReference>
<proteinExistence type="predicted"/>
<dbReference type="InParanoid" id="A0A6P8YGG0"/>
<evidence type="ECO:0000256" key="1">
    <source>
        <dbReference type="SAM" id="SignalP"/>
    </source>
</evidence>
<evidence type="ECO:0000313" key="4">
    <source>
        <dbReference type="RefSeq" id="XP_034238828.1"/>
    </source>
</evidence>
<keyword evidence="1" id="KW-0732">Signal</keyword>
<dbReference type="Pfam" id="PF01607">
    <property type="entry name" value="CBM_14"/>
    <property type="match status" value="1"/>
</dbReference>
<organism evidence="4">
    <name type="scientific">Thrips palmi</name>
    <name type="common">Melon thrips</name>
    <dbReference type="NCBI Taxonomy" id="161013"/>
    <lineage>
        <taxon>Eukaryota</taxon>
        <taxon>Metazoa</taxon>
        <taxon>Ecdysozoa</taxon>
        <taxon>Arthropoda</taxon>
        <taxon>Hexapoda</taxon>
        <taxon>Insecta</taxon>
        <taxon>Pterygota</taxon>
        <taxon>Neoptera</taxon>
        <taxon>Paraneoptera</taxon>
        <taxon>Thysanoptera</taxon>
        <taxon>Terebrantia</taxon>
        <taxon>Thripoidea</taxon>
        <taxon>Thripidae</taxon>
        <taxon>Thrips</taxon>
    </lineage>
</organism>
<dbReference type="Gene3D" id="2.170.140.10">
    <property type="entry name" value="Chitin binding domain"/>
    <property type="match status" value="1"/>
</dbReference>
<dbReference type="PROSITE" id="PS50940">
    <property type="entry name" value="CHIT_BIND_II"/>
    <property type="match status" value="1"/>
</dbReference>